<comment type="caution">
    <text evidence="2">The sequence shown here is derived from an EMBL/GenBank/DDBJ whole genome shotgun (WGS) entry which is preliminary data.</text>
</comment>
<dbReference type="OrthoDB" id="10647525at2759"/>
<evidence type="ECO:0000313" key="2">
    <source>
        <dbReference type="EMBL" id="GFY72688.1"/>
    </source>
</evidence>
<evidence type="ECO:0000313" key="3">
    <source>
        <dbReference type="Proteomes" id="UP000886998"/>
    </source>
</evidence>
<reference evidence="2" key="1">
    <citation type="submission" date="2020-08" db="EMBL/GenBank/DDBJ databases">
        <title>Multicomponent nature underlies the extraordinary mechanical properties of spider dragline silk.</title>
        <authorList>
            <person name="Kono N."/>
            <person name="Nakamura H."/>
            <person name="Mori M."/>
            <person name="Yoshida Y."/>
            <person name="Ohtoshi R."/>
            <person name="Malay A.D."/>
            <person name="Moran D.A.P."/>
            <person name="Tomita M."/>
            <person name="Numata K."/>
            <person name="Arakawa K."/>
        </authorList>
    </citation>
    <scope>NUCLEOTIDE SEQUENCE</scope>
</reference>
<accession>A0A8X6YKZ1</accession>
<feature type="region of interest" description="Disordered" evidence="1">
    <location>
        <begin position="211"/>
        <end position="238"/>
    </location>
</feature>
<protein>
    <submittedName>
        <fullName evidence="2">Uncharacterized protein</fullName>
    </submittedName>
</protein>
<dbReference type="EMBL" id="BMAV01019601">
    <property type="protein sequence ID" value="GFY72688.1"/>
    <property type="molecule type" value="Genomic_DNA"/>
</dbReference>
<sequence>MDRPPFLYKTVEVNQCSRDAGLFSHVYASEHEYFTDINTYNVENSLQTPSSKVEKTPVASSQKTAMYQVLNSSINEIDSGISNSPNCSKSIVELQNVQSILKASKNSRDKKIGKTLTRKVPLVSGIKRCRNLQTIKSSADSSEEFSTFLEQSITEDYPKNEANSGISNSPNCSKSIVELQNVQSILKASKNSRDKKIKKTLKALKSSRDKKIGKTLKASKNSRDKKIKNTLKASKNSRDKKIGKTLTWKVPLVSGIKPCRNLQAIKSIADSSEEFSTFLEQSITEDYPKNEANSGISNSQIAVNPCIKPCRNLQAIKSIADSSEEFSTFLEQSITEDYPKNEAEKRVKELLNEFLRNKTTLIFSPNTSTDYLRSFNNSIGKQLNESSNMKTMKVNYNSQSPIKGSKQKLSHCLPNERFFQNEHLCNKEKFLTNTSVHHGSTSAKKARTVEKKDYFSSSFKMKSSISCKKKQSSCKTLLNGNLPNFQKSKPELSVHNGSNAQYVFEKSDYATSSKLCAEAKIVSTLSKKYSPIVSVKRLSNEVYKECIKKGYVILKKVDDISLPKKNKKICIVRNGEISNIVITDKSSMNYNKALKMVSNLKENVFKLNTSTDASNANVFQLNTDVVNKLKKTISQIKSNSIRIIVPLEELNKLQDSPSQSEINKNIKTDPKILAPSPKRRRINVKNIQQKTQQGIEKVKIKIPKKIISKKVKILLEKSVHFVEKKLKLF</sequence>
<gene>
    <name evidence="2" type="ORF">TNIN_105211</name>
</gene>
<keyword evidence="3" id="KW-1185">Reference proteome</keyword>
<organism evidence="2 3">
    <name type="scientific">Trichonephila inaurata madagascariensis</name>
    <dbReference type="NCBI Taxonomy" id="2747483"/>
    <lineage>
        <taxon>Eukaryota</taxon>
        <taxon>Metazoa</taxon>
        <taxon>Ecdysozoa</taxon>
        <taxon>Arthropoda</taxon>
        <taxon>Chelicerata</taxon>
        <taxon>Arachnida</taxon>
        <taxon>Araneae</taxon>
        <taxon>Araneomorphae</taxon>
        <taxon>Entelegynae</taxon>
        <taxon>Araneoidea</taxon>
        <taxon>Nephilidae</taxon>
        <taxon>Trichonephila</taxon>
        <taxon>Trichonephila inaurata</taxon>
    </lineage>
</organism>
<evidence type="ECO:0000256" key="1">
    <source>
        <dbReference type="SAM" id="MobiDB-lite"/>
    </source>
</evidence>
<dbReference type="AlphaFoldDB" id="A0A8X6YKZ1"/>
<dbReference type="Proteomes" id="UP000886998">
    <property type="component" value="Unassembled WGS sequence"/>
</dbReference>
<name>A0A8X6YKZ1_9ARAC</name>
<proteinExistence type="predicted"/>